<proteinExistence type="predicted"/>
<evidence type="ECO:0008006" key="4">
    <source>
        <dbReference type="Google" id="ProtNLM"/>
    </source>
</evidence>
<dbReference type="AlphaFoldDB" id="A0A0F8WYR0"/>
<gene>
    <name evidence="3" type="ORF">LCGC14_3093260</name>
</gene>
<feature type="non-terminal residue" evidence="3">
    <location>
        <position position="1"/>
    </location>
</feature>
<reference evidence="3" key="1">
    <citation type="journal article" date="2015" name="Nature">
        <title>Complex archaea that bridge the gap between prokaryotes and eukaryotes.</title>
        <authorList>
            <person name="Spang A."/>
            <person name="Saw J.H."/>
            <person name="Jorgensen S.L."/>
            <person name="Zaremba-Niedzwiedzka K."/>
            <person name="Martijn J."/>
            <person name="Lind A.E."/>
            <person name="van Eijk R."/>
            <person name="Schleper C."/>
            <person name="Guy L."/>
            <person name="Ettema T.J."/>
        </authorList>
    </citation>
    <scope>NUCLEOTIDE SEQUENCE</scope>
</reference>
<dbReference type="InterPro" id="IPR011990">
    <property type="entry name" value="TPR-like_helical_dom_sf"/>
</dbReference>
<evidence type="ECO:0000256" key="1">
    <source>
        <dbReference type="ARBA" id="ARBA00022737"/>
    </source>
</evidence>
<accession>A0A0F8WYR0</accession>
<dbReference type="InterPro" id="IPR051685">
    <property type="entry name" value="Ycf3/AcsC/BcsC/TPR_MFPF"/>
</dbReference>
<dbReference type="SUPFAM" id="SSF48452">
    <property type="entry name" value="TPR-like"/>
    <property type="match status" value="1"/>
</dbReference>
<evidence type="ECO:0000313" key="3">
    <source>
        <dbReference type="EMBL" id="KKK53590.1"/>
    </source>
</evidence>
<dbReference type="EMBL" id="LAZR01066425">
    <property type="protein sequence ID" value="KKK53590.1"/>
    <property type="molecule type" value="Genomic_DNA"/>
</dbReference>
<dbReference type="PANTHER" id="PTHR44943:SF8">
    <property type="entry name" value="TPR REPEAT-CONTAINING PROTEIN MJ0263"/>
    <property type="match status" value="1"/>
</dbReference>
<dbReference type="InterPro" id="IPR019734">
    <property type="entry name" value="TPR_rpt"/>
</dbReference>
<name>A0A0F8WYR0_9ZZZZ</name>
<evidence type="ECO:0000256" key="2">
    <source>
        <dbReference type="ARBA" id="ARBA00022803"/>
    </source>
</evidence>
<sequence>YAWYIGNNGNTNEAIEHFNKAISLGPTDAYLHKLYAMWCVNQVKKEINFMNTVQFVEKYRDEKKKDEILKSYDNRSINGVSIAAFLRTGQMEWDKALSMGTLRDRRKLLNQAAHNNLADLYLLKCELDKAIRHYKRANNKFMLTRCYFIKGNYNKAVNVLGSIIKEGGTPFWRNLTKIKKLLMVVIDNDPKNYKSFYWLGEIYTRLRKTEKAIENFETTVKLKPKHIDAHLKLAKLYNQTGKIDLAIEEYETILERNPDHKEATNLLGETIRSKYKDAEFLIKP</sequence>
<dbReference type="SMART" id="SM00028">
    <property type="entry name" value="TPR"/>
    <property type="match status" value="4"/>
</dbReference>
<protein>
    <recommendedName>
        <fullName evidence="4">Tetratricopeptide repeat protein</fullName>
    </recommendedName>
</protein>
<dbReference type="PROSITE" id="PS50005">
    <property type="entry name" value="TPR"/>
    <property type="match status" value="2"/>
</dbReference>
<dbReference type="Gene3D" id="1.25.40.10">
    <property type="entry name" value="Tetratricopeptide repeat domain"/>
    <property type="match status" value="2"/>
</dbReference>
<keyword evidence="2" id="KW-0802">TPR repeat</keyword>
<keyword evidence="1" id="KW-0677">Repeat</keyword>
<dbReference type="SUPFAM" id="SSF81901">
    <property type="entry name" value="HCP-like"/>
    <property type="match status" value="1"/>
</dbReference>
<dbReference type="Pfam" id="PF14559">
    <property type="entry name" value="TPR_19"/>
    <property type="match status" value="1"/>
</dbReference>
<organism evidence="3">
    <name type="scientific">marine sediment metagenome</name>
    <dbReference type="NCBI Taxonomy" id="412755"/>
    <lineage>
        <taxon>unclassified sequences</taxon>
        <taxon>metagenomes</taxon>
        <taxon>ecological metagenomes</taxon>
    </lineage>
</organism>
<dbReference type="Pfam" id="PF13181">
    <property type="entry name" value="TPR_8"/>
    <property type="match status" value="1"/>
</dbReference>
<comment type="caution">
    <text evidence="3">The sequence shown here is derived from an EMBL/GenBank/DDBJ whole genome shotgun (WGS) entry which is preliminary data.</text>
</comment>
<dbReference type="PANTHER" id="PTHR44943">
    <property type="entry name" value="CELLULOSE SYNTHASE OPERON PROTEIN C"/>
    <property type="match status" value="1"/>
</dbReference>